<reference evidence="1 2" key="1">
    <citation type="submission" date="2024-06" db="EMBL/GenBank/DDBJ databases">
        <title>The Natural Products Discovery Center: Release of the First 8490 Sequenced Strains for Exploring Actinobacteria Biosynthetic Diversity.</title>
        <authorList>
            <person name="Kalkreuter E."/>
            <person name="Kautsar S.A."/>
            <person name="Yang D."/>
            <person name="Bader C.D."/>
            <person name="Teijaro C.N."/>
            <person name="Fluegel L."/>
            <person name="Davis C.M."/>
            <person name="Simpson J.R."/>
            <person name="Lauterbach L."/>
            <person name="Steele A.D."/>
            <person name="Gui C."/>
            <person name="Meng S."/>
            <person name="Li G."/>
            <person name="Viehrig K."/>
            <person name="Ye F."/>
            <person name="Su P."/>
            <person name="Kiefer A.F."/>
            <person name="Nichols A."/>
            <person name="Cepeda A.J."/>
            <person name="Yan W."/>
            <person name="Fan B."/>
            <person name="Jiang Y."/>
            <person name="Adhikari A."/>
            <person name="Zheng C.-J."/>
            <person name="Schuster L."/>
            <person name="Cowan T.M."/>
            <person name="Smanski M.J."/>
            <person name="Chevrette M.G."/>
            <person name="De Carvalho L.P.S."/>
            <person name="Shen B."/>
        </authorList>
    </citation>
    <scope>NUCLEOTIDE SEQUENCE [LARGE SCALE GENOMIC DNA]</scope>
    <source>
        <strain evidence="1 2">NPDC020594</strain>
    </source>
</reference>
<evidence type="ECO:0000313" key="1">
    <source>
        <dbReference type="EMBL" id="MEU5710376.1"/>
    </source>
</evidence>
<keyword evidence="2" id="KW-1185">Reference proteome</keyword>
<gene>
    <name evidence="1" type="ORF">AB0H04_26455</name>
</gene>
<dbReference type="RefSeq" id="WP_267885033.1">
    <property type="nucleotide sequence ID" value="NZ_JBEXDP010000033.1"/>
</dbReference>
<proteinExistence type="predicted"/>
<name>A0ABV3AEI6_9ACTN</name>
<dbReference type="EMBL" id="JBFAEG010000020">
    <property type="protein sequence ID" value="MEU5710376.1"/>
    <property type="molecule type" value="Genomic_DNA"/>
</dbReference>
<sequence length="44" mass="4612">MVPHRRRPDGGCAFGPTTLVAEAGEERYARGAEPGTVECPTDGP</sequence>
<accession>A0ABV3AEI6</accession>
<dbReference type="Proteomes" id="UP001551011">
    <property type="component" value="Unassembled WGS sequence"/>
</dbReference>
<comment type="caution">
    <text evidence="1">The sequence shown here is derived from an EMBL/GenBank/DDBJ whole genome shotgun (WGS) entry which is preliminary data.</text>
</comment>
<organism evidence="1 2">
    <name type="scientific">Streptomyces flaveolus</name>
    <dbReference type="NCBI Taxonomy" id="67297"/>
    <lineage>
        <taxon>Bacteria</taxon>
        <taxon>Bacillati</taxon>
        <taxon>Actinomycetota</taxon>
        <taxon>Actinomycetes</taxon>
        <taxon>Kitasatosporales</taxon>
        <taxon>Streptomycetaceae</taxon>
        <taxon>Streptomyces</taxon>
    </lineage>
</organism>
<protein>
    <submittedName>
        <fullName evidence="1">Uncharacterized protein</fullName>
    </submittedName>
</protein>
<evidence type="ECO:0000313" key="2">
    <source>
        <dbReference type="Proteomes" id="UP001551011"/>
    </source>
</evidence>